<proteinExistence type="predicted"/>
<dbReference type="AlphaFoldDB" id="A0A1H9NTE6"/>
<dbReference type="Proteomes" id="UP000199128">
    <property type="component" value="Unassembled WGS sequence"/>
</dbReference>
<gene>
    <name evidence="2" type="ORF">SAMN05216446_0548</name>
</gene>
<feature type="coiled-coil region" evidence="1">
    <location>
        <begin position="67"/>
        <end position="112"/>
    </location>
</feature>
<organism evidence="2 3">
    <name type="scientific">Parafannyhessea umbonata</name>
    <dbReference type="NCBI Taxonomy" id="604330"/>
    <lineage>
        <taxon>Bacteria</taxon>
        <taxon>Bacillati</taxon>
        <taxon>Actinomycetota</taxon>
        <taxon>Coriobacteriia</taxon>
        <taxon>Coriobacteriales</taxon>
        <taxon>Atopobiaceae</taxon>
        <taxon>Parafannyhessea</taxon>
    </lineage>
</organism>
<evidence type="ECO:0000313" key="2">
    <source>
        <dbReference type="EMBL" id="SER38935.1"/>
    </source>
</evidence>
<reference evidence="3" key="1">
    <citation type="submission" date="2016-10" db="EMBL/GenBank/DDBJ databases">
        <authorList>
            <person name="Varghese N."/>
            <person name="Submissions S."/>
        </authorList>
    </citation>
    <scope>NUCLEOTIDE SEQUENCE [LARGE SCALE GENOMIC DNA]</scope>
    <source>
        <strain evidence="3">KHGC19</strain>
    </source>
</reference>
<dbReference type="EMBL" id="FOGP01000002">
    <property type="protein sequence ID" value="SER38935.1"/>
    <property type="molecule type" value="Genomic_DNA"/>
</dbReference>
<protein>
    <submittedName>
        <fullName evidence="2">Uncharacterized protein</fullName>
    </submittedName>
</protein>
<accession>A0A1H9NTE6</accession>
<sequence length="117" mass="13176">MHMDGICPPCGYDDGAGGREYRRSPLIVNETPTSTTSTMAVSTMMAARNAEAAAEIEREQRQALILAELADDERIREQRKRERLNARERARKADLERKIAQLVSEYADNKSARHDDG</sequence>
<evidence type="ECO:0000256" key="1">
    <source>
        <dbReference type="SAM" id="Coils"/>
    </source>
</evidence>
<evidence type="ECO:0000313" key="3">
    <source>
        <dbReference type="Proteomes" id="UP000199128"/>
    </source>
</evidence>
<name>A0A1H9NTE6_9ACTN</name>
<keyword evidence="1" id="KW-0175">Coiled coil</keyword>